<dbReference type="AlphaFoldDB" id="A0A0V1EX80"/>
<gene>
    <name evidence="1" type="ORF">T4A_1616</name>
</gene>
<accession>A0A0V1EX80</accession>
<dbReference type="Proteomes" id="UP000054632">
    <property type="component" value="Unassembled WGS sequence"/>
</dbReference>
<protein>
    <submittedName>
        <fullName evidence="1">Uncharacterized protein</fullName>
    </submittedName>
</protein>
<proteinExistence type="predicted"/>
<sequence>MYLECECAIFIENKQNIDRCNVNLIVSRHWHVCMCVQSFCSVLGTKAKLLRLEVKAQSLSIDYQNRSDVN</sequence>
<evidence type="ECO:0000313" key="1">
    <source>
        <dbReference type="EMBL" id="KRY78235.1"/>
    </source>
</evidence>
<name>A0A0V1EX80_TRIPS</name>
<dbReference type="EMBL" id="JYDR01000004">
    <property type="protein sequence ID" value="KRY78235.1"/>
    <property type="molecule type" value="Genomic_DNA"/>
</dbReference>
<evidence type="ECO:0000313" key="2">
    <source>
        <dbReference type="Proteomes" id="UP000054632"/>
    </source>
</evidence>
<organism evidence="1 2">
    <name type="scientific">Trichinella pseudospiralis</name>
    <name type="common">Parasitic roundworm</name>
    <dbReference type="NCBI Taxonomy" id="6337"/>
    <lineage>
        <taxon>Eukaryota</taxon>
        <taxon>Metazoa</taxon>
        <taxon>Ecdysozoa</taxon>
        <taxon>Nematoda</taxon>
        <taxon>Enoplea</taxon>
        <taxon>Dorylaimia</taxon>
        <taxon>Trichinellida</taxon>
        <taxon>Trichinellidae</taxon>
        <taxon>Trichinella</taxon>
    </lineage>
</organism>
<reference evidence="1 2" key="1">
    <citation type="submission" date="2015-01" db="EMBL/GenBank/DDBJ databases">
        <title>Evolution of Trichinella species and genotypes.</title>
        <authorList>
            <person name="Korhonen P.K."/>
            <person name="Edoardo P."/>
            <person name="Giuseppe L.R."/>
            <person name="Gasser R.B."/>
        </authorList>
    </citation>
    <scope>NUCLEOTIDE SEQUENCE [LARGE SCALE GENOMIC DNA]</scope>
    <source>
        <strain evidence="1">ISS13</strain>
    </source>
</reference>
<comment type="caution">
    <text evidence="1">The sequence shown here is derived from an EMBL/GenBank/DDBJ whole genome shotgun (WGS) entry which is preliminary data.</text>
</comment>